<dbReference type="EMBL" id="MCFL01000070">
    <property type="protein sequence ID" value="ORZ30988.1"/>
    <property type="molecule type" value="Genomic_DNA"/>
</dbReference>
<dbReference type="AlphaFoldDB" id="A0A1Y2H8S1"/>
<sequence>MRLRSAPSSPLLSPLSPNPRPRSTLPWRRKRPIRLTQRLSPALIKLTLIYHLLRTCEARGARLWVSLRGRHQALGEWINPRGKSKAELWGLAGEREWQNLGGGAKLGKTVCSKWMFLMIPSTVGMWEIARLGGARQAHANFVRDCHTTASELERVMAALPESLQAESWGQEYGEMCDSPIEAKLLDVFVSRARLSPSGALLTPDTIPVLVKAMDCETMWRQINLPLISALPRIPDAFRLVLKLILQDDEEGAKADAWANLLAPLLDIPVTVDQLDAVCHLLVERMKEHKNVSGLGPNGRVPPCVLNAIVAPPALASSSSD</sequence>
<name>A0A1Y2H8S1_9FUNG</name>
<keyword evidence="3" id="KW-1185">Reference proteome</keyword>
<evidence type="ECO:0000256" key="1">
    <source>
        <dbReference type="SAM" id="MobiDB-lite"/>
    </source>
</evidence>
<feature type="compositionally biased region" description="Low complexity" evidence="1">
    <location>
        <begin position="1"/>
        <end position="26"/>
    </location>
</feature>
<accession>A0A1Y2H8S1</accession>
<protein>
    <submittedName>
        <fullName evidence="2">Uncharacterized protein</fullName>
    </submittedName>
</protein>
<dbReference type="Proteomes" id="UP000193411">
    <property type="component" value="Unassembled WGS sequence"/>
</dbReference>
<proteinExistence type="predicted"/>
<gene>
    <name evidence="2" type="ORF">BCR44DRAFT_96859</name>
</gene>
<evidence type="ECO:0000313" key="3">
    <source>
        <dbReference type="Proteomes" id="UP000193411"/>
    </source>
</evidence>
<feature type="region of interest" description="Disordered" evidence="1">
    <location>
        <begin position="1"/>
        <end position="27"/>
    </location>
</feature>
<organism evidence="2 3">
    <name type="scientific">Catenaria anguillulae PL171</name>
    <dbReference type="NCBI Taxonomy" id="765915"/>
    <lineage>
        <taxon>Eukaryota</taxon>
        <taxon>Fungi</taxon>
        <taxon>Fungi incertae sedis</taxon>
        <taxon>Blastocladiomycota</taxon>
        <taxon>Blastocladiomycetes</taxon>
        <taxon>Blastocladiales</taxon>
        <taxon>Catenariaceae</taxon>
        <taxon>Catenaria</taxon>
    </lineage>
</organism>
<reference evidence="2 3" key="1">
    <citation type="submission" date="2016-07" db="EMBL/GenBank/DDBJ databases">
        <title>Pervasive Adenine N6-methylation of Active Genes in Fungi.</title>
        <authorList>
            <consortium name="DOE Joint Genome Institute"/>
            <person name="Mondo S.J."/>
            <person name="Dannebaum R.O."/>
            <person name="Kuo R.C."/>
            <person name="Labutti K."/>
            <person name="Haridas S."/>
            <person name="Kuo A."/>
            <person name="Salamov A."/>
            <person name="Ahrendt S.R."/>
            <person name="Lipzen A."/>
            <person name="Sullivan W."/>
            <person name="Andreopoulos W.B."/>
            <person name="Clum A."/>
            <person name="Lindquist E."/>
            <person name="Daum C."/>
            <person name="Ramamoorthy G.K."/>
            <person name="Gryganskyi A."/>
            <person name="Culley D."/>
            <person name="Magnuson J.K."/>
            <person name="James T.Y."/>
            <person name="O'Malley M.A."/>
            <person name="Stajich J.E."/>
            <person name="Spatafora J.W."/>
            <person name="Visel A."/>
            <person name="Grigoriev I.V."/>
        </authorList>
    </citation>
    <scope>NUCLEOTIDE SEQUENCE [LARGE SCALE GENOMIC DNA]</scope>
    <source>
        <strain evidence="2 3">PL171</strain>
    </source>
</reference>
<comment type="caution">
    <text evidence="2">The sequence shown here is derived from an EMBL/GenBank/DDBJ whole genome shotgun (WGS) entry which is preliminary data.</text>
</comment>
<evidence type="ECO:0000313" key="2">
    <source>
        <dbReference type="EMBL" id="ORZ30988.1"/>
    </source>
</evidence>